<comment type="subunit">
    <text evidence="1">Heterohexamer.</text>
</comment>
<organism evidence="4 5">
    <name type="scientific">Penaeus vannamei</name>
    <name type="common">Whiteleg shrimp</name>
    <name type="synonym">Litopenaeus vannamei</name>
    <dbReference type="NCBI Taxonomy" id="6689"/>
    <lineage>
        <taxon>Eukaryota</taxon>
        <taxon>Metazoa</taxon>
        <taxon>Ecdysozoa</taxon>
        <taxon>Arthropoda</taxon>
        <taxon>Crustacea</taxon>
        <taxon>Multicrustacea</taxon>
        <taxon>Malacostraca</taxon>
        <taxon>Eumalacostraca</taxon>
        <taxon>Eucarida</taxon>
        <taxon>Decapoda</taxon>
        <taxon>Dendrobranchiata</taxon>
        <taxon>Penaeoidea</taxon>
        <taxon>Penaeidae</taxon>
        <taxon>Penaeus</taxon>
    </lineage>
</organism>
<evidence type="ECO:0000256" key="1">
    <source>
        <dbReference type="RuleBase" id="RU367043"/>
    </source>
</evidence>
<keyword evidence="1" id="KW-0472">Membrane</keyword>
<comment type="subcellular location">
    <subcellularLocation>
        <location evidence="1">Mitochondrion inner membrane</location>
        <topology evidence="1">Peripheral membrane protein</topology>
        <orientation evidence="1">Intermembrane side</orientation>
    </subcellularLocation>
</comment>
<dbReference type="GO" id="GO:0015031">
    <property type="term" value="P:protein transport"/>
    <property type="evidence" value="ECO:0007669"/>
    <property type="project" value="UniProtKB-KW"/>
</dbReference>
<gene>
    <name evidence="4" type="ORF">C7M84_021701</name>
</gene>
<reference evidence="4 5" key="2">
    <citation type="submission" date="2019-01" db="EMBL/GenBank/DDBJ databases">
        <title>The decoding of complex shrimp genome reveals the adaptation for benthos swimmer, frequently molting mechanism and breeding impact on genome.</title>
        <authorList>
            <person name="Sun Y."/>
            <person name="Gao Y."/>
            <person name="Yu Y."/>
        </authorList>
    </citation>
    <scope>NUCLEOTIDE SEQUENCE [LARGE SCALE GENOMIC DNA]</scope>
    <source>
        <tissue evidence="4">Muscle</tissue>
    </source>
</reference>
<keyword evidence="1" id="KW-0999">Mitochondrion inner membrane</keyword>
<comment type="similarity">
    <text evidence="1">Belongs to the small Tim family.</text>
</comment>
<keyword evidence="1" id="KW-0496">Mitochondrion</keyword>
<comment type="domain">
    <text evidence="1">The twin CX3C motif contains 4 conserved Cys residues that form 2 disulfide bonds in the mitochondrial intermembrane space.</text>
</comment>
<evidence type="ECO:0000313" key="4">
    <source>
        <dbReference type="EMBL" id="ROT84961.1"/>
    </source>
</evidence>
<dbReference type="Pfam" id="PF02953">
    <property type="entry name" value="zf-Tim10_DDP"/>
    <property type="match status" value="1"/>
</dbReference>
<keyword evidence="1" id="KW-0813">Transport</keyword>
<comment type="function">
    <text evidence="1">Mitochondrial intermembrane chaperone that participates in the import and insertion of some multi-pass transmembrane proteins into the mitochondrial inner membrane. Also required for the transfer of beta-barrel precursors from the TOM complex to the sorting and assembly machinery (SAM complex) of the outer membrane. Acts as a chaperone-like protein that protects the hydrophobic precursors from aggregation and guide them through the mitochondrial intermembrane space.</text>
</comment>
<dbReference type="STRING" id="6689.A0A423U8H2"/>
<keyword evidence="1" id="KW-1015">Disulfide bond</keyword>
<feature type="compositionally biased region" description="Low complexity" evidence="2">
    <location>
        <begin position="18"/>
        <end position="37"/>
    </location>
</feature>
<sequence length="123" mass="13009">MLPRSHVTRIVCSRSFDTGSSSFGDSSFGSSASSGLGLDSGPGSGSSSGDAELQSFLMLEQQKAQMQTMIHKMNDICWETCVGSQAANSIPALKLHLQLRGTVHRTSLHQTICTNALKSGGMM</sequence>
<reference evidence="4 5" key="1">
    <citation type="submission" date="2018-04" db="EMBL/GenBank/DDBJ databases">
        <authorList>
            <person name="Zhang X."/>
            <person name="Yuan J."/>
            <person name="Li F."/>
            <person name="Xiang J."/>
        </authorList>
    </citation>
    <scope>NUCLEOTIDE SEQUENCE [LARGE SCALE GENOMIC DNA]</scope>
    <source>
        <tissue evidence="4">Muscle</tissue>
    </source>
</reference>
<evidence type="ECO:0000313" key="5">
    <source>
        <dbReference type="Proteomes" id="UP000283509"/>
    </source>
</evidence>
<dbReference type="SUPFAM" id="SSF144122">
    <property type="entry name" value="Tim10-like"/>
    <property type="match status" value="1"/>
</dbReference>
<dbReference type="EMBL" id="QCYY01000460">
    <property type="protein sequence ID" value="ROT84961.1"/>
    <property type="molecule type" value="Genomic_DNA"/>
</dbReference>
<protein>
    <recommendedName>
        <fullName evidence="1">Mitochondrial import inner membrane translocase subunit</fullName>
    </recommendedName>
</protein>
<dbReference type="Proteomes" id="UP000283509">
    <property type="component" value="Unassembled WGS sequence"/>
</dbReference>
<feature type="region of interest" description="Disordered" evidence="2">
    <location>
        <begin position="18"/>
        <end position="52"/>
    </location>
</feature>
<keyword evidence="1" id="KW-0653">Protein transport</keyword>
<keyword evidence="5" id="KW-1185">Reference proteome</keyword>
<keyword evidence="1" id="KW-0143">Chaperone</keyword>
<evidence type="ECO:0000256" key="2">
    <source>
        <dbReference type="SAM" id="MobiDB-lite"/>
    </source>
</evidence>
<dbReference type="Gene3D" id="1.10.287.810">
    <property type="entry name" value="Mitochondrial import inner membrane translocase subunit tim13 like domains"/>
    <property type="match status" value="1"/>
</dbReference>
<proteinExistence type="inferred from homology"/>
<dbReference type="InterPro" id="IPR004217">
    <property type="entry name" value="Tim10-like"/>
</dbReference>
<name>A0A423U8H2_PENVA</name>
<accession>A0A423U8H2</accession>
<feature type="domain" description="Tim10-like" evidence="3">
    <location>
        <begin position="56"/>
        <end position="84"/>
    </location>
</feature>
<dbReference type="InterPro" id="IPR035427">
    <property type="entry name" value="Tim10-like_dom_sf"/>
</dbReference>
<dbReference type="AlphaFoldDB" id="A0A423U8H2"/>
<evidence type="ECO:0000259" key="3">
    <source>
        <dbReference type="Pfam" id="PF02953"/>
    </source>
</evidence>
<comment type="caution">
    <text evidence="4">The sequence shown here is derived from an EMBL/GenBank/DDBJ whole genome shotgun (WGS) entry which is preliminary data.</text>
</comment>
<keyword evidence="1" id="KW-0811">Translocation</keyword>
<dbReference type="GO" id="GO:0005743">
    <property type="term" value="C:mitochondrial inner membrane"/>
    <property type="evidence" value="ECO:0007669"/>
    <property type="project" value="UniProtKB-SubCell"/>
</dbReference>